<dbReference type="InterPro" id="IPR011458">
    <property type="entry name" value="DUF1564"/>
</dbReference>
<sequence length="86" mass="10145">MQRIFPNASTEFRGKSQKNTAPSDLLIPAHLNQFIQIQIKKHKNLKNYFHYLEPVSKLPIKKVKSNDRACEIKRCKIIFRFSFPTN</sequence>
<evidence type="ECO:0000313" key="3">
    <source>
        <dbReference type="Proteomes" id="UP000012166"/>
    </source>
</evidence>
<evidence type="ECO:0000313" key="2">
    <source>
        <dbReference type="EMBL" id="EMN15366.1"/>
    </source>
</evidence>
<feature type="region of interest" description="Disordered" evidence="1">
    <location>
        <begin position="1"/>
        <end position="20"/>
    </location>
</feature>
<dbReference type="AlphaFoldDB" id="A0ABC9SCC9"/>
<organism evidence="2 3">
    <name type="scientific">Leptospira borgpetersenii str. Brem 328</name>
    <dbReference type="NCBI Taxonomy" id="1049780"/>
    <lineage>
        <taxon>Bacteria</taxon>
        <taxon>Pseudomonadati</taxon>
        <taxon>Spirochaetota</taxon>
        <taxon>Spirochaetia</taxon>
        <taxon>Leptospirales</taxon>
        <taxon>Leptospiraceae</taxon>
        <taxon>Leptospira</taxon>
    </lineage>
</organism>
<dbReference type="Proteomes" id="UP000012166">
    <property type="component" value="Unassembled WGS sequence"/>
</dbReference>
<proteinExistence type="predicted"/>
<name>A0ABC9SCC9_LEPBO</name>
<gene>
    <name evidence="2" type="ORF">LEP1GSC056_3955</name>
</gene>
<dbReference type="Pfam" id="PF07600">
    <property type="entry name" value="DUF1564"/>
    <property type="match status" value="1"/>
</dbReference>
<evidence type="ECO:0000256" key="1">
    <source>
        <dbReference type="SAM" id="MobiDB-lite"/>
    </source>
</evidence>
<protein>
    <submittedName>
        <fullName evidence="2">Uncharacterized protein</fullName>
    </submittedName>
</protein>
<reference evidence="2 3" key="1">
    <citation type="submission" date="2013-01" db="EMBL/GenBank/DDBJ databases">
        <authorList>
            <person name="Harkins D.M."/>
            <person name="Durkin A.S."/>
            <person name="Brinkac L.M."/>
            <person name="Haft D.H."/>
            <person name="Selengut J.D."/>
            <person name="Sanka R."/>
            <person name="DePew J."/>
            <person name="Purushe J."/>
            <person name="Hartskeerl R.A."/>
            <person name="Ahmed A."/>
            <person name="van der Linden H."/>
            <person name="Goris M.G.A."/>
            <person name="Vinetz J.M."/>
            <person name="Sutton G.G."/>
            <person name="Nierman W.C."/>
            <person name="Fouts D.E."/>
        </authorList>
    </citation>
    <scope>NUCLEOTIDE SEQUENCE [LARGE SCALE GENOMIC DNA]</scope>
    <source>
        <strain evidence="2 3">Brem 328</strain>
    </source>
</reference>
<dbReference type="EMBL" id="AHMS02000047">
    <property type="protein sequence ID" value="EMN15366.1"/>
    <property type="molecule type" value="Genomic_DNA"/>
</dbReference>
<accession>A0ABC9SCC9</accession>
<comment type="caution">
    <text evidence="2">The sequence shown here is derived from an EMBL/GenBank/DDBJ whole genome shotgun (WGS) entry which is preliminary data.</text>
</comment>